<dbReference type="CDD" id="cd00130">
    <property type="entry name" value="PAS"/>
    <property type="match status" value="1"/>
</dbReference>
<keyword evidence="8" id="KW-1185">Reference proteome</keyword>
<keyword evidence="1" id="KW-0597">Phosphoprotein</keyword>
<dbReference type="InterPro" id="IPR000160">
    <property type="entry name" value="GGDEF_dom"/>
</dbReference>
<dbReference type="Gene3D" id="3.40.50.2300">
    <property type="match status" value="1"/>
</dbReference>
<dbReference type="GO" id="GO:0000160">
    <property type="term" value="P:phosphorelay signal transduction system"/>
    <property type="evidence" value="ECO:0007669"/>
    <property type="project" value="InterPro"/>
</dbReference>
<accession>A0A2S3ZAX5</accession>
<evidence type="ECO:0000259" key="4">
    <source>
        <dbReference type="PROSITE" id="PS50113"/>
    </source>
</evidence>
<evidence type="ECO:0000313" key="7">
    <source>
        <dbReference type="EMBL" id="POH62690.1"/>
    </source>
</evidence>
<dbReference type="RefSeq" id="WP_103461809.1">
    <property type="nucleotide sequence ID" value="NZ_PPXD01000026.1"/>
</dbReference>
<dbReference type="EMBL" id="PPXD01000026">
    <property type="protein sequence ID" value="POH62690.1"/>
    <property type="molecule type" value="Genomic_DNA"/>
</dbReference>
<dbReference type="InterPro" id="IPR001633">
    <property type="entry name" value="EAL_dom"/>
</dbReference>
<dbReference type="InterPro" id="IPR029787">
    <property type="entry name" value="Nucleotide_cyclase"/>
</dbReference>
<evidence type="ECO:0000313" key="8">
    <source>
        <dbReference type="Proteomes" id="UP000237340"/>
    </source>
</evidence>
<dbReference type="Pfam" id="PF00989">
    <property type="entry name" value="PAS"/>
    <property type="match status" value="1"/>
</dbReference>
<dbReference type="CDD" id="cd01948">
    <property type="entry name" value="EAL"/>
    <property type="match status" value="1"/>
</dbReference>
<name>A0A2S3ZAX5_9MICO</name>
<dbReference type="Gene3D" id="3.30.70.270">
    <property type="match status" value="1"/>
</dbReference>
<feature type="domain" description="EAL" evidence="5">
    <location>
        <begin position="438"/>
        <end position="692"/>
    </location>
</feature>
<evidence type="ECO:0000259" key="3">
    <source>
        <dbReference type="PROSITE" id="PS50112"/>
    </source>
</evidence>
<dbReference type="PANTHER" id="PTHR44757">
    <property type="entry name" value="DIGUANYLATE CYCLASE DGCP"/>
    <property type="match status" value="1"/>
</dbReference>
<dbReference type="Pfam" id="PF00072">
    <property type="entry name" value="Response_reg"/>
    <property type="match status" value="1"/>
</dbReference>
<dbReference type="AlphaFoldDB" id="A0A2S3ZAX5"/>
<evidence type="ECO:0000259" key="2">
    <source>
        <dbReference type="PROSITE" id="PS50110"/>
    </source>
</evidence>
<dbReference type="CDD" id="cd00156">
    <property type="entry name" value="REC"/>
    <property type="match status" value="1"/>
</dbReference>
<dbReference type="PROSITE" id="PS50883">
    <property type="entry name" value="EAL"/>
    <property type="match status" value="1"/>
</dbReference>
<dbReference type="SUPFAM" id="SSF55073">
    <property type="entry name" value="Nucleotide cyclase"/>
    <property type="match status" value="1"/>
</dbReference>
<proteinExistence type="predicted"/>
<dbReference type="InterPro" id="IPR035919">
    <property type="entry name" value="EAL_sf"/>
</dbReference>
<dbReference type="SUPFAM" id="SSF55785">
    <property type="entry name" value="PYP-like sensor domain (PAS domain)"/>
    <property type="match status" value="1"/>
</dbReference>
<dbReference type="PROSITE" id="PS50110">
    <property type="entry name" value="RESPONSE_REGULATORY"/>
    <property type="match status" value="1"/>
</dbReference>
<evidence type="ECO:0000259" key="6">
    <source>
        <dbReference type="PROSITE" id="PS50887"/>
    </source>
</evidence>
<gene>
    <name evidence="7" type="ORF">C3B61_17835</name>
</gene>
<dbReference type="GO" id="GO:0006355">
    <property type="term" value="P:regulation of DNA-templated transcription"/>
    <property type="evidence" value="ECO:0007669"/>
    <property type="project" value="InterPro"/>
</dbReference>
<dbReference type="NCBIfam" id="TIGR00254">
    <property type="entry name" value="GGDEF"/>
    <property type="match status" value="1"/>
</dbReference>
<dbReference type="SMART" id="SM00267">
    <property type="entry name" value="GGDEF"/>
    <property type="match status" value="1"/>
</dbReference>
<dbReference type="InterPro" id="IPR001789">
    <property type="entry name" value="Sig_transdc_resp-reg_receiver"/>
</dbReference>
<dbReference type="CDD" id="cd01949">
    <property type="entry name" value="GGDEF"/>
    <property type="match status" value="1"/>
</dbReference>
<dbReference type="PANTHER" id="PTHR44757:SF4">
    <property type="entry name" value="DIGUANYLATE CYCLASE DGCE-RELATED"/>
    <property type="match status" value="1"/>
</dbReference>
<dbReference type="SUPFAM" id="SSF141868">
    <property type="entry name" value="EAL domain-like"/>
    <property type="match status" value="1"/>
</dbReference>
<dbReference type="SUPFAM" id="SSF52172">
    <property type="entry name" value="CheY-like"/>
    <property type="match status" value="1"/>
</dbReference>
<dbReference type="PROSITE" id="PS50887">
    <property type="entry name" value="GGDEF"/>
    <property type="match status" value="1"/>
</dbReference>
<dbReference type="Pfam" id="PF00990">
    <property type="entry name" value="GGDEF"/>
    <property type="match status" value="1"/>
</dbReference>
<comment type="caution">
    <text evidence="7">The sequence shown here is derived from an EMBL/GenBank/DDBJ whole genome shotgun (WGS) entry which is preliminary data.</text>
</comment>
<dbReference type="SMART" id="SM00052">
    <property type="entry name" value="EAL"/>
    <property type="match status" value="1"/>
</dbReference>
<dbReference type="FunFam" id="3.30.70.270:FF:000001">
    <property type="entry name" value="Diguanylate cyclase domain protein"/>
    <property type="match status" value="1"/>
</dbReference>
<dbReference type="PROSITE" id="PS50113">
    <property type="entry name" value="PAC"/>
    <property type="match status" value="1"/>
</dbReference>
<sequence>MSGADLTRILVIEDNPGDARLLREMFNEKPSDRSLSQVGTAREAEAHLAAHGVDVILLDLGLPDAQGLDALRRVRSAAPRVPLVVLTGFDDEALAALALKEGAQDYLIKGEIDAKSLLRALRYAIERNAMEEALFTEKERALVSLKSIGEGVVCTDTQGNITFLNLVAETMTGWPLPQAAGRPLHEVLPILDASTRQPLLTHFQLPTDPSVLPRLGILVRRDGLEMPIEGSAAVIHDRMGHPAGAVVVFRDVTTARAMSQEMARAAQHDFLTQLPNRGLLTERITQALAIAARHESRVAVLFLDLDGFKHINDSLGHSTGDRVLQSVAIRLDGCVRDTDTVSRQGGDEFVVLLSDISSAEAAAISATRMLRVIAAAHSIDGTDLHITTSIGISVYPEDGQDAETLIKNADTAMYQAKENGRQGYQFFTPTMNVRAVERQFIAEGLRRAIAKDELSLHYQPVIDVRTGEITGAEALTRWTHPARGPIAPDDFIPIAEDSGLIIPIGRWVMREACSEAQRWTDAGLGPITIAVNVSAMEFQDHGFLTGVLGILADTGLDPRRLVIELTESVLMRRVEATAEVLQSLRERGVRVAVDDFGTGYSSLSYLRKFPVDALKIDQSFIRQITTEGRDTTLVTAVIHMARSLKLRVIAEGVENVDELAFLKEHLCDGAQGYLFSRPIPGPQFMALLAASSVHPVQPAVTLTLGRVRGAESMHATADGLPPAVVLDRDQTGFADVATDLPSATAVATSRQHADRSG</sequence>
<dbReference type="InterPro" id="IPR035965">
    <property type="entry name" value="PAS-like_dom_sf"/>
</dbReference>
<evidence type="ECO:0000256" key="1">
    <source>
        <dbReference type="PROSITE-ProRule" id="PRU00169"/>
    </source>
</evidence>
<dbReference type="InterPro" id="IPR011006">
    <property type="entry name" value="CheY-like_superfamily"/>
</dbReference>
<dbReference type="Gene3D" id="3.20.20.450">
    <property type="entry name" value="EAL domain"/>
    <property type="match status" value="1"/>
</dbReference>
<dbReference type="InterPro" id="IPR000700">
    <property type="entry name" value="PAS-assoc_C"/>
</dbReference>
<dbReference type="Gene3D" id="3.30.450.20">
    <property type="entry name" value="PAS domain"/>
    <property type="match status" value="1"/>
</dbReference>
<feature type="modified residue" description="4-aspartylphosphate" evidence="1">
    <location>
        <position position="59"/>
    </location>
</feature>
<dbReference type="Pfam" id="PF00563">
    <property type="entry name" value="EAL"/>
    <property type="match status" value="1"/>
</dbReference>
<dbReference type="SMART" id="SM00091">
    <property type="entry name" value="PAS"/>
    <property type="match status" value="1"/>
</dbReference>
<dbReference type="SMART" id="SM00448">
    <property type="entry name" value="REC"/>
    <property type="match status" value="1"/>
</dbReference>
<feature type="domain" description="Response regulatory" evidence="2">
    <location>
        <begin position="8"/>
        <end position="124"/>
    </location>
</feature>
<dbReference type="Proteomes" id="UP000237340">
    <property type="component" value="Unassembled WGS sequence"/>
</dbReference>
<dbReference type="PROSITE" id="PS50112">
    <property type="entry name" value="PAS"/>
    <property type="match status" value="1"/>
</dbReference>
<evidence type="ECO:0000259" key="5">
    <source>
        <dbReference type="PROSITE" id="PS50883"/>
    </source>
</evidence>
<organism evidence="7 8">
    <name type="scientific">Cryobacterium zongtaii</name>
    <dbReference type="NCBI Taxonomy" id="1259217"/>
    <lineage>
        <taxon>Bacteria</taxon>
        <taxon>Bacillati</taxon>
        <taxon>Actinomycetota</taxon>
        <taxon>Actinomycetes</taxon>
        <taxon>Micrococcales</taxon>
        <taxon>Microbacteriaceae</taxon>
        <taxon>Cryobacterium</taxon>
    </lineage>
</organism>
<dbReference type="InterPro" id="IPR013767">
    <property type="entry name" value="PAS_fold"/>
</dbReference>
<dbReference type="NCBIfam" id="TIGR00229">
    <property type="entry name" value="sensory_box"/>
    <property type="match status" value="1"/>
</dbReference>
<reference evidence="7 8" key="1">
    <citation type="submission" date="2018-01" db="EMBL/GenBank/DDBJ databases">
        <title>Cryobacterium sp. nov., from glaciers in China.</title>
        <authorList>
            <person name="Liu Q."/>
            <person name="Xin Y.-H."/>
        </authorList>
    </citation>
    <scope>NUCLEOTIDE SEQUENCE [LARGE SCALE GENOMIC DNA]</scope>
    <source>
        <strain evidence="7 8">TMN-42</strain>
    </source>
</reference>
<feature type="domain" description="PAS" evidence="3">
    <location>
        <begin position="137"/>
        <end position="197"/>
    </location>
</feature>
<dbReference type="InterPro" id="IPR043128">
    <property type="entry name" value="Rev_trsase/Diguanyl_cyclase"/>
</dbReference>
<protein>
    <submittedName>
        <fullName evidence="7">Two-component system response regulator</fullName>
    </submittedName>
</protein>
<feature type="domain" description="GGDEF" evidence="6">
    <location>
        <begin position="296"/>
        <end position="429"/>
    </location>
</feature>
<dbReference type="InterPro" id="IPR052155">
    <property type="entry name" value="Biofilm_reg_signaling"/>
</dbReference>
<dbReference type="InterPro" id="IPR000014">
    <property type="entry name" value="PAS"/>
</dbReference>
<feature type="domain" description="PAC" evidence="4">
    <location>
        <begin position="212"/>
        <end position="264"/>
    </location>
</feature>
<dbReference type="FunFam" id="3.20.20.450:FF:000001">
    <property type="entry name" value="Cyclic di-GMP phosphodiesterase yahA"/>
    <property type="match status" value="1"/>
</dbReference>